<protein>
    <submittedName>
        <fullName evidence="1">Uncharacterized protein</fullName>
    </submittedName>
</protein>
<sequence length="135" mass="14860">MLVLQETWGQCITADMSTSSYWVSENGSASDKDNVFIERVRTYSPITKSFQFRDDSGPLSPIPVGSGVQSRLWAQEQQVQQIQVTSCCAVYGDRGHRAVLYMGTGDIVLYMGTGDIVLCCIRGSVTSRCAVYGDR</sequence>
<dbReference type="EMBL" id="CAUEEQ010021671">
    <property type="protein sequence ID" value="CAJ0943793.1"/>
    <property type="molecule type" value="Genomic_DNA"/>
</dbReference>
<gene>
    <name evidence="1" type="ORF">RIMI_LOCUS10132169</name>
</gene>
<accession>A0ABN9LJW0</accession>
<proteinExistence type="predicted"/>
<dbReference type="Proteomes" id="UP001176940">
    <property type="component" value="Unassembled WGS sequence"/>
</dbReference>
<keyword evidence="2" id="KW-1185">Reference proteome</keyword>
<comment type="caution">
    <text evidence="1">The sequence shown here is derived from an EMBL/GenBank/DDBJ whole genome shotgun (WGS) entry which is preliminary data.</text>
</comment>
<organism evidence="1 2">
    <name type="scientific">Ranitomeya imitator</name>
    <name type="common">mimic poison frog</name>
    <dbReference type="NCBI Taxonomy" id="111125"/>
    <lineage>
        <taxon>Eukaryota</taxon>
        <taxon>Metazoa</taxon>
        <taxon>Chordata</taxon>
        <taxon>Craniata</taxon>
        <taxon>Vertebrata</taxon>
        <taxon>Euteleostomi</taxon>
        <taxon>Amphibia</taxon>
        <taxon>Batrachia</taxon>
        <taxon>Anura</taxon>
        <taxon>Neobatrachia</taxon>
        <taxon>Hyloidea</taxon>
        <taxon>Dendrobatidae</taxon>
        <taxon>Dendrobatinae</taxon>
        <taxon>Ranitomeya</taxon>
    </lineage>
</organism>
<evidence type="ECO:0000313" key="1">
    <source>
        <dbReference type="EMBL" id="CAJ0943793.1"/>
    </source>
</evidence>
<name>A0ABN9LJW0_9NEOB</name>
<evidence type="ECO:0000313" key="2">
    <source>
        <dbReference type="Proteomes" id="UP001176940"/>
    </source>
</evidence>
<reference evidence="1" key="1">
    <citation type="submission" date="2023-07" db="EMBL/GenBank/DDBJ databases">
        <authorList>
            <person name="Stuckert A."/>
        </authorList>
    </citation>
    <scope>NUCLEOTIDE SEQUENCE</scope>
</reference>